<evidence type="ECO:0008006" key="7">
    <source>
        <dbReference type="Google" id="ProtNLM"/>
    </source>
</evidence>
<dbReference type="InterPro" id="IPR013922">
    <property type="entry name" value="Cyclin_PHO80-like"/>
</dbReference>
<dbReference type="Proteomes" id="UP000824469">
    <property type="component" value="Unassembled WGS sequence"/>
</dbReference>
<dbReference type="PANTHER" id="PTHR15615">
    <property type="match status" value="1"/>
</dbReference>
<evidence type="ECO:0000256" key="2">
    <source>
        <dbReference type="ARBA" id="ARBA00022618"/>
    </source>
</evidence>
<comment type="caution">
    <text evidence="5">The sequence shown here is derived from an EMBL/GenBank/DDBJ whole genome shotgun (WGS) entry which is preliminary data.</text>
</comment>
<dbReference type="AlphaFoldDB" id="A0AA38LJG8"/>
<dbReference type="Gene3D" id="1.10.472.10">
    <property type="entry name" value="Cyclin-like"/>
    <property type="match status" value="1"/>
</dbReference>
<dbReference type="PANTHER" id="PTHR15615:SF121">
    <property type="entry name" value="CYCLIN-U1-1"/>
    <property type="match status" value="1"/>
</dbReference>
<dbReference type="InterPro" id="IPR012389">
    <property type="entry name" value="Cyclin_P/U"/>
</dbReference>
<dbReference type="GO" id="GO:0019901">
    <property type="term" value="F:protein kinase binding"/>
    <property type="evidence" value="ECO:0007669"/>
    <property type="project" value="InterPro"/>
</dbReference>
<evidence type="ECO:0000313" key="5">
    <source>
        <dbReference type="EMBL" id="KAH9323272.1"/>
    </source>
</evidence>
<dbReference type="GO" id="GO:0051301">
    <property type="term" value="P:cell division"/>
    <property type="evidence" value="ECO:0007669"/>
    <property type="project" value="UniProtKB-KW"/>
</dbReference>
<accession>A0AA38LJG8</accession>
<keyword evidence="4" id="KW-0131">Cell cycle</keyword>
<dbReference type="Pfam" id="PF08613">
    <property type="entry name" value="Cyclin"/>
    <property type="match status" value="1"/>
</dbReference>
<name>A0AA38LJG8_TAXCH</name>
<evidence type="ECO:0000256" key="3">
    <source>
        <dbReference type="ARBA" id="ARBA00023127"/>
    </source>
</evidence>
<protein>
    <recommendedName>
        <fullName evidence="7">Cyclin</fullName>
    </recommendedName>
</protein>
<dbReference type="OMA" id="NFMIVIG"/>
<gene>
    <name evidence="5" type="ORF">KI387_017911</name>
</gene>
<dbReference type="PIRSF" id="PIRSF027110">
    <property type="entry name" value="PREG"/>
    <property type="match status" value="1"/>
</dbReference>
<dbReference type="SUPFAM" id="SSF47954">
    <property type="entry name" value="Cyclin-like"/>
    <property type="match status" value="1"/>
</dbReference>
<comment type="similarity">
    <text evidence="1">Belongs to the cyclin family. Cyclin U/P subfamily.</text>
</comment>
<dbReference type="InterPro" id="IPR036915">
    <property type="entry name" value="Cyclin-like_sf"/>
</dbReference>
<evidence type="ECO:0000256" key="4">
    <source>
        <dbReference type="ARBA" id="ARBA00023306"/>
    </source>
</evidence>
<proteinExistence type="inferred from homology"/>
<keyword evidence="6" id="KW-1185">Reference proteome</keyword>
<sequence length="134" mass="15369">MHSGAVVVFRERAEEKREEHLDTPPEETQQPRILSVLSCVLQRLVTRNDQYVPPAYADKNLTVFHGVRAPSITVPKYLERIYKYTNCSPSCFVVGFIYIDRLVHRQPDFPVTSLNVHRLLLTSVMIAAKMLDDA</sequence>
<keyword evidence="2" id="KW-0132">Cell division</keyword>
<evidence type="ECO:0000313" key="6">
    <source>
        <dbReference type="Proteomes" id="UP000824469"/>
    </source>
</evidence>
<keyword evidence="3" id="KW-0195">Cyclin</keyword>
<reference evidence="5 6" key="1">
    <citation type="journal article" date="2021" name="Nat. Plants">
        <title>The Taxus genome provides insights into paclitaxel biosynthesis.</title>
        <authorList>
            <person name="Xiong X."/>
            <person name="Gou J."/>
            <person name="Liao Q."/>
            <person name="Li Y."/>
            <person name="Zhou Q."/>
            <person name="Bi G."/>
            <person name="Li C."/>
            <person name="Du R."/>
            <person name="Wang X."/>
            <person name="Sun T."/>
            <person name="Guo L."/>
            <person name="Liang H."/>
            <person name="Lu P."/>
            <person name="Wu Y."/>
            <person name="Zhang Z."/>
            <person name="Ro D.K."/>
            <person name="Shang Y."/>
            <person name="Huang S."/>
            <person name="Yan J."/>
        </authorList>
    </citation>
    <scope>NUCLEOTIDE SEQUENCE [LARGE SCALE GENOMIC DNA]</scope>
    <source>
        <strain evidence="5">Ta-2019</strain>
    </source>
</reference>
<organism evidence="5 6">
    <name type="scientific">Taxus chinensis</name>
    <name type="common">Chinese yew</name>
    <name type="synonym">Taxus wallichiana var. chinensis</name>
    <dbReference type="NCBI Taxonomy" id="29808"/>
    <lineage>
        <taxon>Eukaryota</taxon>
        <taxon>Viridiplantae</taxon>
        <taxon>Streptophyta</taxon>
        <taxon>Embryophyta</taxon>
        <taxon>Tracheophyta</taxon>
        <taxon>Spermatophyta</taxon>
        <taxon>Pinopsida</taxon>
        <taxon>Pinidae</taxon>
        <taxon>Conifers II</taxon>
        <taxon>Cupressales</taxon>
        <taxon>Taxaceae</taxon>
        <taxon>Taxus</taxon>
    </lineage>
</organism>
<evidence type="ECO:0000256" key="1">
    <source>
        <dbReference type="ARBA" id="ARBA00007215"/>
    </source>
</evidence>
<dbReference type="EMBL" id="JAHRHJ020000003">
    <property type="protein sequence ID" value="KAH9323272.1"/>
    <property type="molecule type" value="Genomic_DNA"/>
</dbReference>